<accession>B9T638</accession>
<keyword evidence="3" id="KW-1185">Reference proteome</keyword>
<name>B9T638_RICCO</name>
<proteinExistence type="predicted"/>
<gene>
    <name evidence="2" type="ORF">RCOM_0380530</name>
</gene>
<dbReference type="AlphaFoldDB" id="B9T638"/>
<evidence type="ECO:0000313" key="3">
    <source>
        <dbReference type="Proteomes" id="UP000008311"/>
    </source>
</evidence>
<dbReference type="InParanoid" id="B9T638"/>
<feature type="transmembrane region" description="Helical" evidence="1">
    <location>
        <begin position="43"/>
        <end position="76"/>
    </location>
</feature>
<organism evidence="2 3">
    <name type="scientific">Ricinus communis</name>
    <name type="common">Castor bean</name>
    <dbReference type="NCBI Taxonomy" id="3988"/>
    <lineage>
        <taxon>Eukaryota</taxon>
        <taxon>Viridiplantae</taxon>
        <taxon>Streptophyta</taxon>
        <taxon>Embryophyta</taxon>
        <taxon>Tracheophyta</taxon>
        <taxon>Spermatophyta</taxon>
        <taxon>Magnoliopsida</taxon>
        <taxon>eudicotyledons</taxon>
        <taxon>Gunneridae</taxon>
        <taxon>Pentapetalae</taxon>
        <taxon>rosids</taxon>
        <taxon>fabids</taxon>
        <taxon>Malpighiales</taxon>
        <taxon>Euphorbiaceae</taxon>
        <taxon>Acalyphoideae</taxon>
        <taxon>Acalypheae</taxon>
        <taxon>Ricinus</taxon>
    </lineage>
</organism>
<evidence type="ECO:0000256" key="1">
    <source>
        <dbReference type="SAM" id="Phobius"/>
    </source>
</evidence>
<dbReference type="PANTHER" id="PTHR35292">
    <property type="entry name" value="EXPRESSED PROTEIN"/>
    <property type="match status" value="1"/>
</dbReference>
<keyword evidence="1" id="KW-0812">Transmembrane</keyword>
<reference evidence="3" key="1">
    <citation type="journal article" date="2010" name="Nat. Biotechnol.">
        <title>Draft genome sequence of the oilseed species Ricinus communis.</title>
        <authorList>
            <person name="Chan A.P."/>
            <person name="Crabtree J."/>
            <person name="Zhao Q."/>
            <person name="Lorenzi H."/>
            <person name="Orvis J."/>
            <person name="Puiu D."/>
            <person name="Melake-Berhan A."/>
            <person name="Jones K.M."/>
            <person name="Redman J."/>
            <person name="Chen G."/>
            <person name="Cahoon E.B."/>
            <person name="Gedil M."/>
            <person name="Stanke M."/>
            <person name="Haas B.J."/>
            <person name="Wortman J.R."/>
            <person name="Fraser-Liggett C.M."/>
            <person name="Ravel J."/>
            <person name="Rabinowicz P.D."/>
        </authorList>
    </citation>
    <scope>NUCLEOTIDE SEQUENCE [LARGE SCALE GENOMIC DNA]</scope>
    <source>
        <strain evidence="3">cv. Hale</strain>
    </source>
</reference>
<keyword evidence="1" id="KW-0472">Membrane</keyword>
<feature type="transmembrane region" description="Helical" evidence="1">
    <location>
        <begin position="12"/>
        <end position="31"/>
    </location>
</feature>
<dbReference type="PANTHER" id="PTHR35292:SF13">
    <property type="entry name" value="OS03G0581800 PROTEIN"/>
    <property type="match status" value="1"/>
</dbReference>
<dbReference type="EMBL" id="EQ974575">
    <property type="protein sequence ID" value="EEF28670.1"/>
    <property type="molecule type" value="Genomic_DNA"/>
</dbReference>
<dbReference type="Proteomes" id="UP000008311">
    <property type="component" value="Unassembled WGS sequence"/>
</dbReference>
<evidence type="ECO:0000313" key="2">
    <source>
        <dbReference type="EMBL" id="EEF28670.1"/>
    </source>
</evidence>
<protein>
    <submittedName>
        <fullName evidence="2">Uncharacterized protein</fullName>
    </submittedName>
</protein>
<keyword evidence="1" id="KW-1133">Transmembrane helix</keyword>
<sequence>MYIRGVAEEEFVIISLTGWGLLFYGGYKFFTGGKKDKEELARVLAVITSASVTCVSWGLMLLAVITSAFGTCVSWVWDVYRKITRYNHSSDA</sequence>